<dbReference type="RefSeq" id="WP_309691245.1">
    <property type="nucleotide sequence ID" value="NZ_JAVIZQ010000001.1"/>
</dbReference>
<accession>A0ABU1HRV4</accession>
<evidence type="ECO:0000313" key="2">
    <source>
        <dbReference type="EMBL" id="MDR6142780.1"/>
    </source>
</evidence>
<feature type="transmembrane region" description="Helical" evidence="1">
    <location>
        <begin position="67"/>
        <end position="91"/>
    </location>
</feature>
<reference evidence="2 3" key="1">
    <citation type="submission" date="2023-08" db="EMBL/GenBank/DDBJ databases">
        <title>Functional and genomic diversity of the sorghum phyllosphere microbiome.</title>
        <authorList>
            <person name="Shade A."/>
        </authorList>
    </citation>
    <scope>NUCLEOTIDE SEQUENCE [LARGE SCALE GENOMIC DNA]</scope>
    <source>
        <strain evidence="2 3">SORGH_AS_0445</strain>
    </source>
</reference>
<feature type="transmembrane region" description="Helical" evidence="1">
    <location>
        <begin position="146"/>
        <end position="170"/>
    </location>
</feature>
<organism evidence="2 3">
    <name type="scientific">Microbacterium foliorum</name>
    <dbReference type="NCBI Taxonomy" id="104336"/>
    <lineage>
        <taxon>Bacteria</taxon>
        <taxon>Bacillati</taxon>
        <taxon>Actinomycetota</taxon>
        <taxon>Actinomycetes</taxon>
        <taxon>Micrococcales</taxon>
        <taxon>Microbacteriaceae</taxon>
        <taxon>Microbacterium</taxon>
    </lineage>
</organism>
<dbReference type="EMBL" id="JAVIZQ010000001">
    <property type="protein sequence ID" value="MDR6142780.1"/>
    <property type="molecule type" value="Genomic_DNA"/>
</dbReference>
<evidence type="ECO:0000256" key="1">
    <source>
        <dbReference type="SAM" id="Phobius"/>
    </source>
</evidence>
<proteinExistence type="predicted"/>
<comment type="caution">
    <text evidence="2">The sequence shown here is derived from an EMBL/GenBank/DDBJ whole genome shotgun (WGS) entry which is preliminary data.</text>
</comment>
<protein>
    <recommendedName>
        <fullName evidence="4">Major facilitator superfamily (MFS) profile domain-containing protein</fullName>
    </recommendedName>
</protein>
<dbReference type="Proteomes" id="UP001249291">
    <property type="component" value="Unassembled WGS sequence"/>
</dbReference>
<keyword evidence="1" id="KW-0472">Membrane</keyword>
<sequence>MSATNSTPDPRPAREVVTPVTAKDSEQVVVPAERVAVPASEHDVVHRREVHDREKAEFGGFKFGSAFFGWLTAMGATVLLTALVSAIGAALGLGGDVTPDEAAEAAVGGGAIIAAIVIGLVLLIAYFAGGYVAGRMARFSGAKQGIAVWIWAIAIAIVVAVFAAIAGSQWDILGNLQGFPRIPVTAETATITGILTAIGAAVVTLVGAVLGGLAGMRYHRKVDRVGLGA</sequence>
<feature type="transmembrane region" description="Helical" evidence="1">
    <location>
        <begin position="190"/>
        <end position="214"/>
    </location>
</feature>
<evidence type="ECO:0000313" key="3">
    <source>
        <dbReference type="Proteomes" id="UP001249291"/>
    </source>
</evidence>
<keyword evidence="1" id="KW-0812">Transmembrane</keyword>
<keyword evidence="3" id="KW-1185">Reference proteome</keyword>
<keyword evidence="1" id="KW-1133">Transmembrane helix</keyword>
<gene>
    <name evidence="2" type="ORF">QE375_002334</name>
</gene>
<feature type="transmembrane region" description="Helical" evidence="1">
    <location>
        <begin position="111"/>
        <end position="134"/>
    </location>
</feature>
<name>A0ABU1HRV4_9MICO</name>
<evidence type="ECO:0008006" key="4">
    <source>
        <dbReference type="Google" id="ProtNLM"/>
    </source>
</evidence>